<keyword evidence="1" id="KW-0812">Transmembrane</keyword>
<keyword evidence="1" id="KW-1133">Transmembrane helix</keyword>
<keyword evidence="3" id="KW-1185">Reference proteome</keyword>
<dbReference type="RefSeq" id="WP_044076064.1">
    <property type="nucleotide sequence ID" value="NZ_BAIZ01000091.1"/>
</dbReference>
<organism evidence="2 3">
    <name type="scientific">Hoylesella shahii DSM 15611 = JCM 12083</name>
    <dbReference type="NCBI Taxonomy" id="1122991"/>
    <lineage>
        <taxon>Bacteria</taxon>
        <taxon>Pseudomonadati</taxon>
        <taxon>Bacteroidota</taxon>
        <taxon>Bacteroidia</taxon>
        <taxon>Bacteroidales</taxon>
        <taxon>Prevotellaceae</taxon>
        <taxon>Hoylesella</taxon>
    </lineage>
</organism>
<comment type="caution">
    <text evidence="2">The sequence shown here is derived from an EMBL/GenBank/DDBJ whole genome shotgun (WGS) entry which is preliminary data.</text>
</comment>
<dbReference type="OrthoDB" id="885476at2"/>
<evidence type="ECO:0000256" key="1">
    <source>
        <dbReference type="SAM" id="Phobius"/>
    </source>
</evidence>
<dbReference type="EMBL" id="QJJX01000038">
    <property type="protein sequence ID" value="PXX19471.1"/>
    <property type="molecule type" value="Genomic_DNA"/>
</dbReference>
<evidence type="ECO:0000313" key="3">
    <source>
        <dbReference type="Proteomes" id="UP000248314"/>
    </source>
</evidence>
<feature type="transmembrane region" description="Helical" evidence="1">
    <location>
        <begin position="9"/>
        <end position="31"/>
    </location>
</feature>
<name>A0A318HQY7_9BACT</name>
<gene>
    <name evidence="2" type="ORF">EJ73_02403</name>
</gene>
<protein>
    <recommendedName>
        <fullName evidence="4">DUF3592 domain-containing protein</fullName>
    </recommendedName>
</protein>
<reference evidence="2 3" key="1">
    <citation type="submission" date="2018-05" db="EMBL/GenBank/DDBJ databases">
        <title>Genomic Encyclopedia of Type Strains, Phase I: the one thousand microbial genomes (KMG-I) project.</title>
        <authorList>
            <person name="Kyrpides N."/>
        </authorList>
    </citation>
    <scope>NUCLEOTIDE SEQUENCE [LARGE SCALE GENOMIC DNA]</scope>
    <source>
        <strain evidence="2 3">DSM 15611</strain>
    </source>
</reference>
<keyword evidence="1" id="KW-0472">Membrane</keyword>
<dbReference type="STRING" id="1122991.GCA_000613445_00128"/>
<evidence type="ECO:0008006" key="4">
    <source>
        <dbReference type="Google" id="ProtNLM"/>
    </source>
</evidence>
<accession>A0A318HQY7</accession>
<sequence>MRKFIGRLLVYACVGWIFYHIALYFVGNFLLRISGVKTYAVITAEPSSNSRRYTKVYYMYSFSYKGNVYKGNSLINSSTGKPGDSIEVVFLEAYPNINRPTRFFK</sequence>
<dbReference type="Proteomes" id="UP000248314">
    <property type="component" value="Unassembled WGS sequence"/>
</dbReference>
<proteinExistence type="predicted"/>
<dbReference type="AlphaFoldDB" id="A0A318HQY7"/>
<evidence type="ECO:0000313" key="2">
    <source>
        <dbReference type="EMBL" id="PXX19471.1"/>
    </source>
</evidence>